<evidence type="ECO:0000313" key="2">
    <source>
        <dbReference type="EMBL" id="KAL0579404.1"/>
    </source>
</evidence>
<gene>
    <name evidence="2" type="ORF">V5O48_002575</name>
</gene>
<evidence type="ECO:0000256" key="1">
    <source>
        <dbReference type="SAM" id="MobiDB-lite"/>
    </source>
</evidence>
<feature type="region of interest" description="Disordered" evidence="1">
    <location>
        <begin position="1"/>
        <end position="23"/>
    </location>
</feature>
<feature type="compositionally biased region" description="Polar residues" evidence="1">
    <location>
        <begin position="10"/>
        <end position="22"/>
    </location>
</feature>
<name>A0ABR3FV80_9AGAR</name>
<protein>
    <recommendedName>
        <fullName evidence="4">F-box domain-containing protein</fullName>
    </recommendedName>
</protein>
<evidence type="ECO:0000313" key="3">
    <source>
        <dbReference type="Proteomes" id="UP001465976"/>
    </source>
</evidence>
<evidence type="ECO:0008006" key="4">
    <source>
        <dbReference type="Google" id="ProtNLM"/>
    </source>
</evidence>
<keyword evidence="3" id="KW-1185">Reference proteome</keyword>
<sequence length="462" mass="51944">MASRDGLTTEPGSSHTRMQQASGEAGYTLCGGTREEEDSYCTNGVDGILGTHELGSRARYLEGFGKGKGKGTERDVESEVRSQLVCTFDARLILGKPERISRLSIPVFPPEIFDIIISFLSDYPLILKTVMLVCKSWVPICRRHIYGALNFTYGDSFDKECPYPHLVRRLSLVSPYGHSSVDWIDPVIRNMKYFSSLDHLEMVDLPWNALWTDDGHGLLNVPEMKQVTKVFLGGVEVEYLTDIATFISRSFSQLHHLVLSMEVFSDGDEEDEEDEEEFHEIPASDASAPCFLPPPPDWEEFVIQDHPMYPAPTGYWWRWFTLVKFSGLRSIMLGGIPREDYPLFEAYVVEIGGLSLIHLGVAFASLDDLNAFASHHILPSCTNLESLRISQPGRTIGKKWGVSGSTEVFRRVFASFTARNLRTIALPIVEDCARVETDIHVEGALTKERFPALESIEFVDDF</sequence>
<dbReference type="Proteomes" id="UP001465976">
    <property type="component" value="Unassembled WGS sequence"/>
</dbReference>
<proteinExistence type="predicted"/>
<comment type="caution">
    <text evidence="2">The sequence shown here is derived from an EMBL/GenBank/DDBJ whole genome shotgun (WGS) entry which is preliminary data.</text>
</comment>
<organism evidence="2 3">
    <name type="scientific">Marasmius crinis-equi</name>
    <dbReference type="NCBI Taxonomy" id="585013"/>
    <lineage>
        <taxon>Eukaryota</taxon>
        <taxon>Fungi</taxon>
        <taxon>Dikarya</taxon>
        <taxon>Basidiomycota</taxon>
        <taxon>Agaricomycotina</taxon>
        <taxon>Agaricomycetes</taxon>
        <taxon>Agaricomycetidae</taxon>
        <taxon>Agaricales</taxon>
        <taxon>Marasmiineae</taxon>
        <taxon>Marasmiaceae</taxon>
        <taxon>Marasmius</taxon>
    </lineage>
</organism>
<accession>A0ABR3FV80</accession>
<dbReference type="EMBL" id="JBAHYK010000060">
    <property type="protein sequence ID" value="KAL0579404.1"/>
    <property type="molecule type" value="Genomic_DNA"/>
</dbReference>
<reference evidence="2 3" key="1">
    <citation type="submission" date="2024-02" db="EMBL/GenBank/DDBJ databases">
        <title>A draft genome for the cacao thread blight pathogen Marasmius crinis-equi.</title>
        <authorList>
            <person name="Cohen S.P."/>
            <person name="Baruah I.K."/>
            <person name="Amoako-Attah I."/>
            <person name="Bukari Y."/>
            <person name="Meinhardt L.W."/>
            <person name="Bailey B.A."/>
        </authorList>
    </citation>
    <scope>NUCLEOTIDE SEQUENCE [LARGE SCALE GENOMIC DNA]</scope>
    <source>
        <strain evidence="2 3">GH-76</strain>
    </source>
</reference>